<dbReference type="EMBL" id="VSRR010025229">
    <property type="protein sequence ID" value="MPC66760.1"/>
    <property type="molecule type" value="Genomic_DNA"/>
</dbReference>
<name>A0A5B7H3V5_PORTR</name>
<evidence type="ECO:0000313" key="2">
    <source>
        <dbReference type="EMBL" id="MPC66760.1"/>
    </source>
</evidence>
<feature type="compositionally biased region" description="Basic residues" evidence="1">
    <location>
        <begin position="1"/>
        <end position="15"/>
    </location>
</feature>
<comment type="caution">
    <text evidence="2">The sequence shown here is derived from an EMBL/GenBank/DDBJ whole genome shotgun (WGS) entry which is preliminary data.</text>
</comment>
<reference evidence="2 3" key="1">
    <citation type="submission" date="2019-05" db="EMBL/GenBank/DDBJ databases">
        <title>Another draft genome of Portunus trituberculatus and its Hox gene families provides insights of decapod evolution.</title>
        <authorList>
            <person name="Jeong J.-H."/>
            <person name="Song I."/>
            <person name="Kim S."/>
            <person name="Choi T."/>
            <person name="Kim D."/>
            <person name="Ryu S."/>
            <person name="Kim W."/>
        </authorList>
    </citation>
    <scope>NUCLEOTIDE SEQUENCE [LARGE SCALE GENOMIC DNA]</scope>
    <source>
        <tissue evidence="2">Muscle</tissue>
    </source>
</reference>
<sequence>MTVHTFKHGMHRASSAHKNQAPSDIRPTRWSNMFTPFTRSNILSNIVLSNVLANMFDHRRLM</sequence>
<evidence type="ECO:0000256" key="1">
    <source>
        <dbReference type="SAM" id="MobiDB-lite"/>
    </source>
</evidence>
<gene>
    <name evidence="2" type="ORF">E2C01_060913</name>
</gene>
<feature type="region of interest" description="Disordered" evidence="1">
    <location>
        <begin position="1"/>
        <end position="27"/>
    </location>
</feature>
<evidence type="ECO:0000313" key="3">
    <source>
        <dbReference type="Proteomes" id="UP000324222"/>
    </source>
</evidence>
<proteinExistence type="predicted"/>
<protein>
    <submittedName>
        <fullName evidence="2">Uncharacterized protein</fullName>
    </submittedName>
</protein>
<dbReference type="Proteomes" id="UP000324222">
    <property type="component" value="Unassembled WGS sequence"/>
</dbReference>
<accession>A0A5B7H3V5</accession>
<dbReference type="AlphaFoldDB" id="A0A5B7H3V5"/>
<organism evidence="2 3">
    <name type="scientific">Portunus trituberculatus</name>
    <name type="common">Swimming crab</name>
    <name type="synonym">Neptunus trituberculatus</name>
    <dbReference type="NCBI Taxonomy" id="210409"/>
    <lineage>
        <taxon>Eukaryota</taxon>
        <taxon>Metazoa</taxon>
        <taxon>Ecdysozoa</taxon>
        <taxon>Arthropoda</taxon>
        <taxon>Crustacea</taxon>
        <taxon>Multicrustacea</taxon>
        <taxon>Malacostraca</taxon>
        <taxon>Eumalacostraca</taxon>
        <taxon>Eucarida</taxon>
        <taxon>Decapoda</taxon>
        <taxon>Pleocyemata</taxon>
        <taxon>Brachyura</taxon>
        <taxon>Eubrachyura</taxon>
        <taxon>Portunoidea</taxon>
        <taxon>Portunidae</taxon>
        <taxon>Portuninae</taxon>
        <taxon>Portunus</taxon>
    </lineage>
</organism>
<keyword evidence="3" id="KW-1185">Reference proteome</keyword>